<feature type="transmembrane region" description="Helical" evidence="4">
    <location>
        <begin position="36"/>
        <end position="58"/>
    </location>
</feature>
<name>R0KR02_EXST2</name>
<dbReference type="GeneID" id="19401837"/>
<reference evidence="5 6" key="2">
    <citation type="journal article" date="2013" name="PLoS Genet.">
        <title>Comparative genome structure, secondary metabolite, and effector coding capacity across Cochliobolus pathogens.</title>
        <authorList>
            <person name="Condon B.J."/>
            <person name="Leng Y."/>
            <person name="Wu D."/>
            <person name="Bushley K.E."/>
            <person name="Ohm R.A."/>
            <person name="Otillar R."/>
            <person name="Martin J."/>
            <person name="Schackwitz W."/>
            <person name="Grimwood J."/>
            <person name="MohdZainudin N."/>
            <person name="Xue C."/>
            <person name="Wang R."/>
            <person name="Manning V.A."/>
            <person name="Dhillon B."/>
            <person name="Tu Z.J."/>
            <person name="Steffenson B.J."/>
            <person name="Salamov A."/>
            <person name="Sun H."/>
            <person name="Lowry S."/>
            <person name="LaButti K."/>
            <person name="Han J."/>
            <person name="Copeland A."/>
            <person name="Lindquist E."/>
            <person name="Barry K."/>
            <person name="Schmutz J."/>
            <person name="Baker S.E."/>
            <person name="Ciuffetti L.M."/>
            <person name="Grigoriev I.V."/>
            <person name="Zhong S."/>
            <person name="Turgeon B.G."/>
        </authorList>
    </citation>
    <scope>NUCLEOTIDE SEQUENCE [LARGE SCALE GENOMIC DNA]</scope>
    <source>
        <strain evidence="6">28A</strain>
    </source>
</reference>
<protein>
    <submittedName>
        <fullName evidence="5">Uncharacterized protein</fullName>
    </submittedName>
</protein>
<reference evidence="5 6" key="1">
    <citation type="journal article" date="2012" name="PLoS Pathog.">
        <title>Diverse lifestyles and strategies of plant pathogenesis encoded in the genomes of eighteen Dothideomycetes fungi.</title>
        <authorList>
            <person name="Ohm R.A."/>
            <person name="Feau N."/>
            <person name="Henrissat B."/>
            <person name="Schoch C.L."/>
            <person name="Horwitz B.A."/>
            <person name="Barry K.W."/>
            <person name="Condon B.J."/>
            <person name="Copeland A.C."/>
            <person name="Dhillon B."/>
            <person name="Glaser F."/>
            <person name="Hesse C.N."/>
            <person name="Kosti I."/>
            <person name="LaButti K."/>
            <person name="Lindquist E.A."/>
            <person name="Lucas S."/>
            <person name="Salamov A.A."/>
            <person name="Bradshaw R.E."/>
            <person name="Ciuffetti L."/>
            <person name="Hamelin R.C."/>
            <person name="Kema G.H.J."/>
            <person name="Lawrence C."/>
            <person name="Scott J.A."/>
            <person name="Spatafora J.W."/>
            <person name="Turgeon B.G."/>
            <person name="de Wit P.J.G.M."/>
            <person name="Zhong S."/>
            <person name="Goodwin S.B."/>
            <person name="Grigoriev I.V."/>
        </authorList>
    </citation>
    <scope>NUCLEOTIDE SEQUENCE [LARGE SCALE GENOMIC DNA]</scope>
    <source>
        <strain evidence="6">28A</strain>
    </source>
</reference>
<keyword evidence="4" id="KW-0812">Transmembrane</keyword>
<evidence type="ECO:0000256" key="1">
    <source>
        <dbReference type="ARBA" id="ARBA00004685"/>
    </source>
</evidence>
<proteinExistence type="inferred from homology"/>
<dbReference type="OrthoDB" id="3691914at2759"/>
<gene>
    <name evidence="5" type="ORF">SETTUDRAFT_18131</name>
</gene>
<dbReference type="GO" id="GO:0043386">
    <property type="term" value="P:mycotoxin biosynthetic process"/>
    <property type="evidence" value="ECO:0007669"/>
    <property type="project" value="InterPro"/>
</dbReference>
<feature type="region of interest" description="Disordered" evidence="3">
    <location>
        <begin position="1"/>
        <end position="26"/>
    </location>
</feature>
<keyword evidence="4" id="KW-0472">Membrane</keyword>
<evidence type="ECO:0000313" key="5">
    <source>
        <dbReference type="EMBL" id="EOA91439.1"/>
    </source>
</evidence>
<comment type="pathway">
    <text evidence="1">Mycotoxin biosynthesis.</text>
</comment>
<accession>R0KR02</accession>
<dbReference type="HOGENOM" id="CLU_042941_2_3_1"/>
<organism evidence="5 6">
    <name type="scientific">Exserohilum turcicum (strain 28A)</name>
    <name type="common">Northern leaf blight fungus</name>
    <name type="synonym">Setosphaeria turcica</name>
    <dbReference type="NCBI Taxonomy" id="671987"/>
    <lineage>
        <taxon>Eukaryota</taxon>
        <taxon>Fungi</taxon>
        <taxon>Dikarya</taxon>
        <taxon>Ascomycota</taxon>
        <taxon>Pezizomycotina</taxon>
        <taxon>Dothideomycetes</taxon>
        <taxon>Pleosporomycetidae</taxon>
        <taxon>Pleosporales</taxon>
        <taxon>Pleosporineae</taxon>
        <taxon>Pleosporaceae</taxon>
        <taxon>Exserohilum</taxon>
    </lineage>
</organism>
<evidence type="ECO:0000256" key="3">
    <source>
        <dbReference type="SAM" id="MobiDB-lite"/>
    </source>
</evidence>
<keyword evidence="6" id="KW-1185">Reference proteome</keyword>
<evidence type="ECO:0000313" key="6">
    <source>
        <dbReference type="Proteomes" id="UP000016935"/>
    </source>
</evidence>
<feature type="compositionally biased region" description="Basic and acidic residues" evidence="3">
    <location>
        <begin position="1"/>
        <end position="12"/>
    </location>
</feature>
<evidence type="ECO:0000256" key="2">
    <source>
        <dbReference type="ARBA" id="ARBA00035112"/>
    </source>
</evidence>
<dbReference type="PANTHER" id="PTHR33365">
    <property type="entry name" value="YALI0B05434P"/>
    <property type="match status" value="1"/>
</dbReference>
<keyword evidence="4" id="KW-1133">Transmembrane helix</keyword>
<comment type="similarity">
    <text evidence="2">Belongs to the ustYa family.</text>
</comment>
<dbReference type="EMBL" id="KB908481">
    <property type="protein sequence ID" value="EOA91439.1"/>
    <property type="molecule type" value="Genomic_DNA"/>
</dbReference>
<evidence type="ECO:0000256" key="4">
    <source>
        <dbReference type="SAM" id="Phobius"/>
    </source>
</evidence>
<dbReference type="Pfam" id="PF11807">
    <property type="entry name" value="UstYa"/>
    <property type="match status" value="1"/>
</dbReference>
<dbReference type="STRING" id="671987.R0KR02"/>
<sequence length="282" mass="32898">MSFTDNENKEDVALLDEEETRQPGKWARRQTSNRQWCWWTTANLLLLVTFTIGNLTIWSRQRPAVWRTDLPDARKAIEYEEREYTGALTYDPDQRKIFRLRDAETEYFGPPSPEIERAWDELLHGIDSGEFVIMTDDERRAFPDDTTPFSTDGKYHFEPDVFHSLHCLNSIRVHLHPVLYNVSSTQDAHSKTEEQIMKLVNDPMWKRNHLEHCLDRVRQALMCHGDLTPSPTYTWPGFPISIGRSGTHTCRKWGPIREWMDQRAANGESLQHEHGHGHGDSA</sequence>
<dbReference type="PANTHER" id="PTHR33365:SF4">
    <property type="entry name" value="CYCLOCHLOROTINE BIOSYNTHESIS PROTEIN O"/>
    <property type="match status" value="1"/>
</dbReference>
<dbReference type="RefSeq" id="XP_008020053.1">
    <property type="nucleotide sequence ID" value="XM_008021862.1"/>
</dbReference>
<dbReference type="eggNOG" id="ENOG502SSJH">
    <property type="taxonomic scope" value="Eukaryota"/>
</dbReference>
<dbReference type="Proteomes" id="UP000016935">
    <property type="component" value="Unassembled WGS sequence"/>
</dbReference>
<dbReference type="InterPro" id="IPR021765">
    <property type="entry name" value="UstYa-like"/>
</dbReference>
<dbReference type="AlphaFoldDB" id="R0KR02"/>